<protein>
    <submittedName>
        <fullName evidence="2">DUF1822 family protein</fullName>
    </submittedName>
</protein>
<accession>A0A7E4WAU7</accession>
<dbReference type="Proteomes" id="UP000492821">
    <property type="component" value="Unassembled WGS sequence"/>
</dbReference>
<proteinExistence type="predicted"/>
<reference evidence="1" key="1">
    <citation type="journal article" date="2013" name="Genetics">
        <title>The draft genome and transcriptome of Panagrellus redivivus are shaped by the harsh demands of a free-living lifestyle.</title>
        <authorList>
            <person name="Srinivasan J."/>
            <person name="Dillman A.R."/>
            <person name="Macchietto M.G."/>
            <person name="Heikkinen L."/>
            <person name="Lakso M."/>
            <person name="Fracchia K.M."/>
            <person name="Antoshechkin I."/>
            <person name="Mortazavi A."/>
            <person name="Wong G."/>
            <person name="Sternberg P.W."/>
        </authorList>
    </citation>
    <scope>NUCLEOTIDE SEQUENCE [LARGE SCALE GENOMIC DNA]</scope>
    <source>
        <strain evidence="1">MT8872</strain>
    </source>
</reference>
<evidence type="ECO:0000313" key="2">
    <source>
        <dbReference type="WBParaSite" id="Pan_g9752.t1"/>
    </source>
</evidence>
<dbReference type="AlphaFoldDB" id="A0A7E4WAU7"/>
<reference evidence="2" key="2">
    <citation type="submission" date="2020-10" db="UniProtKB">
        <authorList>
            <consortium name="WormBaseParasite"/>
        </authorList>
    </citation>
    <scope>IDENTIFICATION</scope>
</reference>
<evidence type="ECO:0000313" key="1">
    <source>
        <dbReference type="Proteomes" id="UP000492821"/>
    </source>
</evidence>
<sequence>MPFPITKLAYGLRCRLAELTTPSERYNLQVAAGSINICPPQLQPVEAADWVVISSDDTGIFVELNDRSPVPFNTSKLFQCNVQLVLDELNETDLTTLEIITVKPIELDFAYCTTTPTFIQKTVSCLVRGNVRKSIIAGDPYSTPQDIRRAHPVCLSTVISSFPNIESLSLEYVLPTSWVPNLEPHQTTKLLDLHIIGTVDSIRGVNFAEFYKKQPEQFVLTFVCDIDTPELREIVNRYFIQWDPNGDDGYNFTLDFYTSCEYYVLKRSS</sequence>
<name>A0A7E4WAU7_PANRE</name>
<keyword evidence="1" id="KW-1185">Reference proteome</keyword>
<organism evidence="1 2">
    <name type="scientific">Panagrellus redivivus</name>
    <name type="common">Microworm</name>
    <dbReference type="NCBI Taxonomy" id="6233"/>
    <lineage>
        <taxon>Eukaryota</taxon>
        <taxon>Metazoa</taxon>
        <taxon>Ecdysozoa</taxon>
        <taxon>Nematoda</taxon>
        <taxon>Chromadorea</taxon>
        <taxon>Rhabditida</taxon>
        <taxon>Tylenchina</taxon>
        <taxon>Panagrolaimomorpha</taxon>
        <taxon>Panagrolaimoidea</taxon>
        <taxon>Panagrolaimidae</taxon>
        <taxon>Panagrellus</taxon>
    </lineage>
</organism>
<dbReference type="WBParaSite" id="Pan_g9752.t1">
    <property type="protein sequence ID" value="Pan_g9752.t1"/>
    <property type="gene ID" value="Pan_g9752"/>
</dbReference>